<keyword evidence="2" id="KW-0812">Transmembrane</keyword>
<keyword evidence="2" id="KW-1133">Transmembrane helix</keyword>
<dbReference type="OrthoDB" id="5401332at2759"/>
<organism evidence="3 4">
    <name type="scientific">Capronia coronata CBS 617.96</name>
    <dbReference type="NCBI Taxonomy" id="1182541"/>
    <lineage>
        <taxon>Eukaryota</taxon>
        <taxon>Fungi</taxon>
        <taxon>Dikarya</taxon>
        <taxon>Ascomycota</taxon>
        <taxon>Pezizomycotina</taxon>
        <taxon>Eurotiomycetes</taxon>
        <taxon>Chaetothyriomycetidae</taxon>
        <taxon>Chaetothyriales</taxon>
        <taxon>Herpotrichiellaceae</taxon>
        <taxon>Capronia</taxon>
    </lineage>
</organism>
<feature type="compositionally biased region" description="Low complexity" evidence="1">
    <location>
        <begin position="253"/>
        <end position="272"/>
    </location>
</feature>
<dbReference type="PANTHER" id="PTHR40018:SF1">
    <property type="entry name" value="[PSI+] INDUCTION PROTEIN 2"/>
    <property type="match status" value="1"/>
</dbReference>
<feature type="compositionally biased region" description="Basic and acidic residues" evidence="1">
    <location>
        <begin position="146"/>
        <end position="167"/>
    </location>
</feature>
<evidence type="ECO:0000256" key="2">
    <source>
        <dbReference type="SAM" id="Phobius"/>
    </source>
</evidence>
<feature type="region of interest" description="Disordered" evidence="1">
    <location>
        <begin position="214"/>
        <end position="233"/>
    </location>
</feature>
<comment type="caution">
    <text evidence="3">The sequence shown here is derived from an EMBL/GenBank/DDBJ whole genome shotgun (WGS) entry which is preliminary data.</text>
</comment>
<feature type="region of interest" description="Disordered" evidence="1">
    <location>
        <begin position="241"/>
        <end position="322"/>
    </location>
</feature>
<evidence type="ECO:0000256" key="1">
    <source>
        <dbReference type="SAM" id="MobiDB-lite"/>
    </source>
</evidence>
<reference evidence="3 4" key="1">
    <citation type="submission" date="2013-03" db="EMBL/GenBank/DDBJ databases">
        <title>The Genome Sequence of Capronia coronata CBS 617.96.</title>
        <authorList>
            <consortium name="The Broad Institute Genomics Platform"/>
            <person name="Cuomo C."/>
            <person name="de Hoog S."/>
            <person name="Gorbushina A."/>
            <person name="Walker B."/>
            <person name="Young S.K."/>
            <person name="Zeng Q."/>
            <person name="Gargeya S."/>
            <person name="Fitzgerald M."/>
            <person name="Haas B."/>
            <person name="Abouelleil A."/>
            <person name="Allen A.W."/>
            <person name="Alvarado L."/>
            <person name="Arachchi H.M."/>
            <person name="Berlin A.M."/>
            <person name="Chapman S.B."/>
            <person name="Gainer-Dewar J."/>
            <person name="Goldberg J."/>
            <person name="Griggs A."/>
            <person name="Gujja S."/>
            <person name="Hansen M."/>
            <person name="Howarth C."/>
            <person name="Imamovic A."/>
            <person name="Ireland A."/>
            <person name="Larimer J."/>
            <person name="McCowan C."/>
            <person name="Murphy C."/>
            <person name="Pearson M."/>
            <person name="Poon T.W."/>
            <person name="Priest M."/>
            <person name="Roberts A."/>
            <person name="Saif S."/>
            <person name="Shea T."/>
            <person name="Sisk P."/>
            <person name="Sykes S."/>
            <person name="Wortman J."/>
            <person name="Nusbaum C."/>
            <person name="Birren B."/>
        </authorList>
    </citation>
    <scope>NUCLEOTIDE SEQUENCE [LARGE SCALE GENOMIC DNA]</scope>
    <source>
        <strain evidence="3 4">CBS 617.96</strain>
    </source>
</reference>
<dbReference type="STRING" id="1182541.W9ZA55"/>
<keyword evidence="4" id="KW-1185">Reference proteome</keyword>
<dbReference type="Proteomes" id="UP000019484">
    <property type="component" value="Unassembled WGS sequence"/>
</dbReference>
<dbReference type="HOGENOM" id="CLU_049361_1_0_1"/>
<accession>W9ZA55</accession>
<gene>
    <name evidence="3" type="ORF">A1O1_04496</name>
</gene>
<feature type="region of interest" description="Disordered" evidence="1">
    <location>
        <begin position="146"/>
        <end position="196"/>
    </location>
</feature>
<dbReference type="GO" id="GO:0005886">
    <property type="term" value="C:plasma membrane"/>
    <property type="evidence" value="ECO:0007669"/>
    <property type="project" value="TreeGrafter"/>
</dbReference>
<dbReference type="InterPro" id="IPR037504">
    <property type="entry name" value="PSI_induc_2"/>
</dbReference>
<keyword evidence="2" id="KW-0472">Membrane</keyword>
<feature type="compositionally biased region" description="Polar residues" evidence="1">
    <location>
        <begin position="273"/>
        <end position="284"/>
    </location>
</feature>
<feature type="transmembrane region" description="Helical" evidence="2">
    <location>
        <begin position="35"/>
        <end position="53"/>
    </location>
</feature>
<evidence type="ECO:0000313" key="3">
    <source>
        <dbReference type="EMBL" id="EXJ91384.1"/>
    </source>
</evidence>
<proteinExistence type="predicted"/>
<dbReference type="EMBL" id="AMWN01000003">
    <property type="protein sequence ID" value="EXJ91384.1"/>
    <property type="molecule type" value="Genomic_DNA"/>
</dbReference>
<evidence type="ECO:0000313" key="4">
    <source>
        <dbReference type="Proteomes" id="UP000019484"/>
    </source>
</evidence>
<dbReference type="PANTHER" id="PTHR40018">
    <property type="entry name" value="[PSI+] INDUCTION PROTEIN 2"/>
    <property type="match status" value="1"/>
</dbReference>
<dbReference type="GO" id="GO:0005935">
    <property type="term" value="C:cellular bud neck"/>
    <property type="evidence" value="ECO:0007669"/>
    <property type="project" value="TreeGrafter"/>
</dbReference>
<dbReference type="eggNOG" id="ENOG502SAKR">
    <property type="taxonomic scope" value="Eukaryota"/>
</dbReference>
<dbReference type="AlphaFoldDB" id="W9ZA55"/>
<name>W9ZA55_9EURO</name>
<dbReference type="RefSeq" id="XP_007723578.1">
    <property type="nucleotide sequence ID" value="XM_007725388.1"/>
</dbReference>
<sequence>MSYSLFARDVLSDVTNARGTFTSWDKCMSKNYCKWPAIVGIVVGSLIVLSLIWCFARCLCCGAEFCSCCNCCRRRDRPPKYKDEYSRVPPAPYAGYQPAPVPMSYGNPNVPQFATFEDPSGKKINEDSLPPMPSWDTATKRRIEERDAHADLEMGRLDTQPERRRGDYNSVPNGPISPTLPHPEGGYFPSNDMTHSYHSDIGAQRLASNGSGYNNLESVPLSPPPTYRSASNAPSAMSDRFIAGATSPSPNEYSHQPHQSYHQQSASYAPSSLSTRYESQSDYGSSRIGVPAPYNLQPEFQARPSSFLQVRRNPVSGSYREV</sequence>
<dbReference type="GeneID" id="19159377"/>
<protein>
    <submittedName>
        <fullName evidence="3">Uncharacterized protein</fullName>
    </submittedName>
</protein>